<comment type="caution">
    <text evidence="1">The sequence shown here is derived from an EMBL/GenBank/DDBJ whole genome shotgun (WGS) entry which is preliminary data.</text>
</comment>
<dbReference type="Proteomes" id="UP000472355">
    <property type="component" value="Unassembled WGS sequence"/>
</dbReference>
<name>A0A6M0SWM2_CLOBO</name>
<proteinExistence type="predicted"/>
<protein>
    <submittedName>
        <fullName evidence="1">HNH endonuclease</fullName>
    </submittedName>
</protein>
<keyword evidence="1" id="KW-0378">Hydrolase</keyword>
<sequence>MSVKELQSIKEDFNLTWHECNDRKTMQLIPTEINGAFGHLGGVGETNILMRIFGIEEFKD</sequence>
<dbReference type="GO" id="GO:0004519">
    <property type="term" value="F:endonuclease activity"/>
    <property type="evidence" value="ECO:0007669"/>
    <property type="project" value="UniProtKB-KW"/>
</dbReference>
<accession>A0A6M0SWM2</accession>
<evidence type="ECO:0000313" key="2">
    <source>
        <dbReference type="Proteomes" id="UP000472355"/>
    </source>
</evidence>
<keyword evidence="1" id="KW-0255">Endonuclease</keyword>
<evidence type="ECO:0000313" key="1">
    <source>
        <dbReference type="EMBL" id="NFA44125.1"/>
    </source>
</evidence>
<dbReference type="Pfam" id="PF12639">
    <property type="entry name" value="Colicin-DNase"/>
    <property type="match status" value="1"/>
</dbReference>
<reference evidence="1 2" key="1">
    <citation type="submission" date="2019-02" db="EMBL/GenBank/DDBJ databases">
        <title>Genome sequencing of Clostridium botulinum clinical isolates.</title>
        <authorList>
            <person name="Brunt J."/>
            <person name="Van Vliet A.H.M."/>
            <person name="Stringer S.C."/>
            <person name="Grant K.A."/>
            <person name="Carter A.C."/>
            <person name="Peck M.W."/>
        </authorList>
    </citation>
    <scope>NUCLEOTIDE SEQUENCE [LARGE SCALE GENOMIC DNA]</scope>
    <source>
        <strain evidence="1 2">H113700579</strain>
    </source>
</reference>
<dbReference type="EMBL" id="SGKU01000061">
    <property type="protein sequence ID" value="NFA44125.1"/>
    <property type="molecule type" value="Genomic_DNA"/>
</dbReference>
<organism evidence="1 2">
    <name type="scientific">Clostridium botulinum</name>
    <dbReference type="NCBI Taxonomy" id="1491"/>
    <lineage>
        <taxon>Bacteria</taxon>
        <taxon>Bacillati</taxon>
        <taxon>Bacillota</taxon>
        <taxon>Clostridia</taxon>
        <taxon>Eubacteriales</taxon>
        <taxon>Clostridiaceae</taxon>
        <taxon>Clostridium</taxon>
    </lineage>
</organism>
<dbReference type="AlphaFoldDB" id="A0A6M0SWM2"/>
<gene>
    <name evidence="1" type="ORF">EXM65_16490</name>
</gene>
<keyword evidence="1" id="KW-0540">Nuclease</keyword>